<protein>
    <submittedName>
        <fullName evidence="1">Uncharacterized protein</fullName>
    </submittedName>
</protein>
<dbReference type="AlphaFoldDB" id="A0ABD2VYM4"/>
<comment type="caution">
    <text evidence="1">The sequence shown here is derived from an EMBL/GenBank/DDBJ whole genome shotgun (WGS) entry which is preliminary data.</text>
</comment>
<dbReference type="EMBL" id="JBJJXI010000154">
    <property type="protein sequence ID" value="KAL3385546.1"/>
    <property type="molecule type" value="Genomic_DNA"/>
</dbReference>
<sequence>MCKRRVISNISDSDGENLARHTPAWRLTKVARKNCPLNPNVFNSVPVNLYEDNIDCIGKIHVFIAAPSSAQYYIIFLCSSHSFSRAGDAIRNKSSALLSEYRGGPTSQTRTLASPGSMLQDAGVFAAAVFSSRARTYARSERVHQRPAAVIGLDASSSSATRYPIIYQSTELSRTCSCSCLSILHRYISVIFFSLER</sequence>
<reference evidence="1 2" key="1">
    <citation type="journal article" date="2024" name="bioRxiv">
        <title>A reference genome for Trichogramma kaykai: A tiny desert-dwelling parasitoid wasp with competing sex-ratio distorters.</title>
        <authorList>
            <person name="Culotta J."/>
            <person name="Lindsey A.R."/>
        </authorList>
    </citation>
    <scope>NUCLEOTIDE SEQUENCE [LARGE SCALE GENOMIC DNA]</scope>
    <source>
        <strain evidence="1 2">KSX58</strain>
    </source>
</reference>
<proteinExistence type="predicted"/>
<keyword evidence="2" id="KW-1185">Reference proteome</keyword>
<accession>A0ABD2VYM4</accession>
<gene>
    <name evidence="1" type="ORF">TKK_018851</name>
</gene>
<evidence type="ECO:0000313" key="1">
    <source>
        <dbReference type="EMBL" id="KAL3385546.1"/>
    </source>
</evidence>
<dbReference type="Proteomes" id="UP001627154">
    <property type="component" value="Unassembled WGS sequence"/>
</dbReference>
<name>A0ABD2VYM4_9HYME</name>
<organism evidence="1 2">
    <name type="scientific">Trichogramma kaykai</name>
    <dbReference type="NCBI Taxonomy" id="54128"/>
    <lineage>
        <taxon>Eukaryota</taxon>
        <taxon>Metazoa</taxon>
        <taxon>Ecdysozoa</taxon>
        <taxon>Arthropoda</taxon>
        <taxon>Hexapoda</taxon>
        <taxon>Insecta</taxon>
        <taxon>Pterygota</taxon>
        <taxon>Neoptera</taxon>
        <taxon>Endopterygota</taxon>
        <taxon>Hymenoptera</taxon>
        <taxon>Apocrita</taxon>
        <taxon>Proctotrupomorpha</taxon>
        <taxon>Chalcidoidea</taxon>
        <taxon>Trichogrammatidae</taxon>
        <taxon>Trichogramma</taxon>
    </lineage>
</organism>
<evidence type="ECO:0000313" key="2">
    <source>
        <dbReference type="Proteomes" id="UP001627154"/>
    </source>
</evidence>